<dbReference type="PROSITE" id="PS50883">
    <property type="entry name" value="EAL"/>
    <property type="match status" value="1"/>
</dbReference>
<name>A0A2U8GVM9_9RHOO</name>
<dbReference type="KEGG" id="acom:CEW83_09720"/>
<dbReference type="SMART" id="SM00052">
    <property type="entry name" value="EAL"/>
    <property type="match status" value="1"/>
</dbReference>
<dbReference type="GO" id="GO:0006355">
    <property type="term" value="P:regulation of DNA-templated transcription"/>
    <property type="evidence" value="ECO:0007669"/>
    <property type="project" value="InterPro"/>
</dbReference>
<evidence type="ECO:0000259" key="2">
    <source>
        <dbReference type="PROSITE" id="PS50112"/>
    </source>
</evidence>
<dbReference type="InterPro" id="IPR052155">
    <property type="entry name" value="Biofilm_reg_signaling"/>
</dbReference>
<proteinExistence type="predicted"/>
<evidence type="ECO:0000313" key="4">
    <source>
        <dbReference type="EMBL" id="AWI77621.1"/>
    </source>
</evidence>
<feature type="domain" description="EAL" evidence="3">
    <location>
        <begin position="260"/>
        <end position="515"/>
    </location>
</feature>
<dbReference type="Pfam" id="PF00989">
    <property type="entry name" value="PAS"/>
    <property type="match status" value="1"/>
</dbReference>
<dbReference type="InterPro" id="IPR001633">
    <property type="entry name" value="EAL_dom"/>
</dbReference>
<evidence type="ECO:0008006" key="6">
    <source>
        <dbReference type="Google" id="ProtNLM"/>
    </source>
</evidence>
<dbReference type="AlphaFoldDB" id="A0A2U8GVM9"/>
<reference evidence="4 5" key="1">
    <citation type="submission" date="2017-06" db="EMBL/GenBank/DDBJ databases">
        <title>Azoarcus.</title>
        <authorList>
            <person name="Woo J.-H."/>
            <person name="Kim H.-S."/>
        </authorList>
    </citation>
    <scope>NUCLEOTIDE SEQUENCE [LARGE SCALE GENOMIC DNA]</scope>
    <source>
        <strain evidence="4 5">TSPY31</strain>
    </source>
</reference>
<dbReference type="CDD" id="cd00130">
    <property type="entry name" value="PAS"/>
    <property type="match status" value="2"/>
</dbReference>
<dbReference type="Gene3D" id="3.20.20.450">
    <property type="entry name" value="EAL domain"/>
    <property type="match status" value="1"/>
</dbReference>
<organism evidence="4 5">
    <name type="scientific">Parazoarcus communis</name>
    <dbReference type="NCBI Taxonomy" id="41977"/>
    <lineage>
        <taxon>Bacteria</taxon>
        <taxon>Pseudomonadati</taxon>
        <taxon>Pseudomonadota</taxon>
        <taxon>Betaproteobacteria</taxon>
        <taxon>Rhodocyclales</taxon>
        <taxon>Zoogloeaceae</taxon>
        <taxon>Parazoarcus</taxon>
    </lineage>
</organism>
<accession>A0A2U8GVM9</accession>
<feature type="region of interest" description="Disordered" evidence="1">
    <location>
        <begin position="1"/>
        <end position="21"/>
    </location>
</feature>
<dbReference type="Pfam" id="PF13426">
    <property type="entry name" value="PAS_9"/>
    <property type="match status" value="1"/>
</dbReference>
<dbReference type="PANTHER" id="PTHR44757:SF2">
    <property type="entry name" value="BIOFILM ARCHITECTURE MAINTENANCE PROTEIN MBAA"/>
    <property type="match status" value="1"/>
</dbReference>
<dbReference type="InterPro" id="IPR013767">
    <property type="entry name" value="PAS_fold"/>
</dbReference>
<gene>
    <name evidence="4" type="ORF">CEW83_09720</name>
</gene>
<keyword evidence="5" id="KW-1185">Reference proteome</keyword>
<dbReference type="CDD" id="cd01948">
    <property type="entry name" value="EAL"/>
    <property type="match status" value="1"/>
</dbReference>
<sequence length="517" mass="55390">MLSPMKHAGPARDNNNPDEPFVPDLSEGAETGVYLALLELIDEGLIITGDERIIDANSAACRLLERDYRQIAGRPLTELFVDEQAFLEARARVLIQGEMRGTLQIALPDGSPRTFRFVAAARLRPGIHALILSPEHPTDTPAGPSDTAPVAQADSVWPRLAAALAQAVIVIDERNRISAANAAALDTLGMTRSELIGHNADHCLDIHWPAPGAPPVARISPRSNPQALDARVLAGPRDGWHLLLLPPPRMNLTGGTASADPRPPRGLQHPRIESTRLDLHFQPLVNVRSGAIHAGEALLRWHHPRLGLIPFRDFAGAARDDGRLPELGGWALRAACRAANSWPLTQGRAPTVTVNIAIEQIMHGALVQQVITALSESGIAPKRLELDLDEAVLAVPDDNISATLSSLASLGVRLAIDDFGHGLNSMPRLRRYPIQALKLAPELVSGVGKDDDSNALVEAIVCMAAPLGLKVLARGVENEAQQSFLLALGCGLQQGPLFGAPMADVEFARFLSGQLFC</sequence>
<dbReference type="SUPFAM" id="SSF141868">
    <property type="entry name" value="EAL domain-like"/>
    <property type="match status" value="1"/>
</dbReference>
<dbReference type="InterPro" id="IPR035919">
    <property type="entry name" value="EAL_sf"/>
</dbReference>
<feature type="domain" description="PAS" evidence="2">
    <location>
        <begin position="153"/>
        <end position="199"/>
    </location>
</feature>
<protein>
    <recommendedName>
        <fullName evidence="6">Diguanylate cyclase</fullName>
    </recommendedName>
</protein>
<dbReference type="Proteomes" id="UP000244930">
    <property type="component" value="Chromosome"/>
</dbReference>
<dbReference type="InterPro" id="IPR000014">
    <property type="entry name" value="PAS"/>
</dbReference>
<dbReference type="PANTHER" id="PTHR44757">
    <property type="entry name" value="DIGUANYLATE CYCLASE DGCP"/>
    <property type="match status" value="1"/>
</dbReference>
<dbReference type="SMART" id="SM00091">
    <property type="entry name" value="PAS"/>
    <property type="match status" value="2"/>
</dbReference>
<evidence type="ECO:0000256" key="1">
    <source>
        <dbReference type="SAM" id="MobiDB-lite"/>
    </source>
</evidence>
<dbReference type="Pfam" id="PF00563">
    <property type="entry name" value="EAL"/>
    <property type="match status" value="1"/>
</dbReference>
<evidence type="ECO:0000313" key="5">
    <source>
        <dbReference type="Proteomes" id="UP000244930"/>
    </source>
</evidence>
<dbReference type="SUPFAM" id="SSF55785">
    <property type="entry name" value="PYP-like sensor domain (PAS domain)"/>
    <property type="match status" value="2"/>
</dbReference>
<dbReference type="Gene3D" id="3.30.450.20">
    <property type="entry name" value="PAS domain"/>
    <property type="match status" value="2"/>
</dbReference>
<dbReference type="EMBL" id="CP022187">
    <property type="protein sequence ID" value="AWI77621.1"/>
    <property type="molecule type" value="Genomic_DNA"/>
</dbReference>
<evidence type="ECO:0000259" key="3">
    <source>
        <dbReference type="PROSITE" id="PS50883"/>
    </source>
</evidence>
<dbReference type="InterPro" id="IPR035965">
    <property type="entry name" value="PAS-like_dom_sf"/>
</dbReference>
<dbReference type="PROSITE" id="PS50112">
    <property type="entry name" value="PAS"/>
    <property type="match status" value="1"/>
</dbReference>
<dbReference type="RefSeq" id="WP_108951321.1">
    <property type="nucleotide sequence ID" value="NZ_CP022187.1"/>
</dbReference>